<comment type="similarity">
    <text evidence="1">Belongs to the LOR family.</text>
</comment>
<dbReference type="InterPro" id="IPR038595">
    <property type="entry name" value="LOR_sf"/>
</dbReference>
<comment type="caution">
    <text evidence="2">The sequence shown here is derived from an EMBL/GenBank/DDBJ whole genome shotgun (WGS) entry which is preliminary data.</text>
</comment>
<accession>A0A834YHG7</accession>
<dbReference type="Gene3D" id="2.40.160.200">
    <property type="entry name" value="LURP1-related"/>
    <property type="match status" value="1"/>
</dbReference>
<dbReference type="InterPro" id="IPR025659">
    <property type="entry name" value="Tubby-like_C"/>
</dbReference>
<reference evidence="2 3" key="1">
    <citation type="submission" date="2020-04" db="EMBL/GenBank/DDBJ databases">
        <title>Plant Genome Project.</title>
        <authorList>
            <person name="Zhang R.-G."/>
        </authorList>
    </citation>
    <scope>NUCLEOTIDE SEQUENCE [LARGE SCALE GENOMIC DNA]</scope>
    <source>
        <strain evidence="2">YNK0</strain>
        <tissue evidence="2">Leaf</tissue>
    </source>
</reference>
<dbReference type="Pfam" id="PF04525">
    <property type="entry name" value="LOR"/>
    <property type="match status" value="1"/>
</dbReference>
<gene>
    <name evidence="2" type="ORF">HHK36_025399</name>
</gene>
<name>A0A834YHG7_TETSI</name>
<dbReference type="OrthoDB" id="1916253at2759"/>
<dbReference type="PANTHER" id="PTHR31087">
    <property type="match status" value="1"/>
</dbReference>
<keyword evidence="3" id="KW-1185">Reference proteome</keyword>
<dbReference type="AlphaFoldDB" id="A0A834YHG7"/>
<evidence type="ECO:0000313" key="2">
    <source>
        <dbReference type="EMBL" id="KAF8388719.1"/>
    </source>
</evidence>
<dbReference type="InterPro" id="IPR007612">
    <property type="entry name" value="LOR"/>
</dbReference>
<proteinExistence type="inferred from homology"/>
<evidence type="ECO:0000313" key="3">
    <source>
        <dbReference type="Proteomes" id="UP000655225"/>
    </source>
</evidence>
<dbReference type="EMBL" id="JABCRI010000019">
    <property type="protein sequence ID" value="KAF8388719.1"/>
    <property type="molecule type" value="Genomic_DNA"/>
</dbReference>
<dbReference type="Proteomes" id="UP000655225">
    <property type="component" value="Unassembled WGS sequence"/>
</dbReference>
<evidence type="ECO:0000256" key="1">
    <source>
        <dbReference type="ARBA" id="ARBA00005437"/>
    </source>
</evidence>
<dbReference type="PANTHER" id="PTHR31087:SF3">
    <property type="entry name" value="PROTEIN LURP-ONE-RELATED 6"/>
    <property type="match status" value="1"/>
</dbReference>
<evidence type="ECO:0008006" key="4">
    <source>
        <dbReference type="Google" id="ProtNLM"/>
    </source>
</evidence>
<dbReference type="OMA" id="PENCYFD"/>
<organism evidence="2 3">
    <name type="scientific">Tetracentron sinense</name>
    <name type="common">Spur-leaf</name>
    <dbReference type="NCBI Taxonomy" id="13715"/>
    <lineage>
        <taxon>Eukaryota</taxon>
        <taxon>Viridiplantae</taxon>
        <taxon>Streptophyta</taxon>
        <taxon>Embryophyta</taxon>
        <taxon>Tracheophyta</taxon>
        <taxon>Spermatophyta</taxon>
        <taxon>Magnoliopsida</taxon>
        <taxon>Trochodendrales</taxon>
        <taxon>Trochodendraceae</taxon>
        <taxon>Tetracentron</taxon>
    </lineage>
</organism>
<sequence>MAAMMNIAPIVSKIFCSPSQVVLVVRKRPNVVNGGGFVVTDCSQKVVFNVDGCGTLGTKGELILRDSDGEALLLIRRKGGIVQALSIHRQWKGYTLDYDGAQKLVFSLKEPNSCLVRNNSIKVAVGPRTCNKDWDFEIKGSFPDKACSILDSRGNIVGIKKEVDELMVSKDIYHVVVQASFDQAFVLGVIAVLDNIHNESTQC</sequence>
<dbReference type="SUPFAM" id="SSF54518">
    <property type="entry name" value="Tubby C-terminal domain-like"/>
    <property type="match status" value="1"/>
</dbReference>
<protein>
    <recommendedName>
        <fullName evidence="4">Protein LURP-one-related 6</fullName>
    </recommendedName>
</protein>